<organism evidence="8 9">
    <name type="scientific">Corynascus novoguineensis</name>
    <dbReference type="NCBI Taxonomy" id="1126955"/>
    <lineage>
        <taxon>Eukaryota</taxon>
        <taxon>Fungi</taxon>
        <taxon>Dikarya</taxon>
        <taxon>Ascomycota</taxon>
        <taxon>Pezizomycotina</taxon>
        <taxon>Sordariomycetes</taxon>
        <taxon>Sordariomycetidae</taxon>
        <taxon>Sordariales</taxon>
        <taxon>Chaetomiaceae</taxon>
        <taxon>Corynascus</taxon>
    </lineage>
</organism>
<keyword evidence="4 6" id="KW-0472">Membrane</keyword>
<evidence type="ECO:0000313" key="9">
    <source>
        <dbReference type="Proteomes" id="UP001303647"/>
    </source>
</evidence>
<feature type="transmembrane region" description="Helical" evidence="6">
    <location>
        <begin position="20"/>
        <end position="40"/>
    </location>
</feature>
<dbReference type="AlphaFoldDB" id="A0AAN7HIH3"/>
<dbReference type="PANTHER" id="PTHR33048">
    <property type="entry name" value="PTH11-LIKE INTEGRAL MEMBRANE PROTEIN (AFU_ORTHOLOGUE AFUA_5G11245)"/>
    <property type="match status" value="1"/>
</dbReference>
<keyword evidence="3 6" id="KW-1133">Transmembrane helix</keyword>
<dbReference type="PANTHER" id="PTHR33048:SF47">
    <property type="entry name" value="INTEGRAL MEMBRANE PROTEIN-RELATED"/>
    <property type="match status" value="1"/>
</dbReference>
<proteinExistence type="inferred from homology"/>
<feature type="transmembrane region" description="Helical" evidence="6">
    <location>
        <begin position="135"/>
        <end position="161"/>
    </location>
</feature>
<evidence type="ECO:0000256" key="2">
    <source>
        <dbReference type="ARBA" id="ARBA00022692"/>
    </source>
</evidence>
<gene>
    <name evidence="8" type="ORF">C7999DRAFT_44958</name>
</gene>
<accession>A0AAN7HIH3</accession>
<keyword evidence="2 6" id="KW-0812">Transmembrane</keyword>
<protein>
    <recommendedName>
        <fullName evidence="7">Rhodopsin domain-containing protein</fullName>
    </recommendedName>
</protein>
<reference evidence="8" key="1">
    <citation type="journal article" date="2023" name="Mol. Phylogenet. Evol.">
        <title>Genome-scale phylogeny and comparative genomics of the fungal order Sordariales.</title>
        <authorList>
            <person name="Hensen N."/>
            <person name="Bonometti L."/>
            <person name="Westerberg I."/>
            <person name="Brannstrom I.O."/>
            <person name="Guillou S."/>
            <person name="Cros-Aarteil S."/>
            <person name="Calhoun S."/>
            <person name="Haridas S."/>
            <person name="Kuo A."/>
            <person name="Mondo S."/>
            <person name="Pangilinan J."/>
            <person name="Riley R."/>
            <person name="LaButti K."/>
            <person name="Andreopoulos B."/>
            <person name="Lipzen A."/>
            <person name="Chen C."/>
            <person name="Yan M."/>
            <person name="Daum C."/>
            <person name="Ng V."/>
            <person name="Clum A."/>
            <person name="Steindorff A."/>
            <person name="Ohm R.A."/>
            <person name="Martin F."/>
            <person name="Silar P."/>
            <person name="Natvig D.O."/>
            <person name="Lalanne C."/>
            <person name="Gautier V."/>
            <person name="Ament-Velasquez S.L."/>
            <person name="Kruys A."/>
            <person name="Hutchinson M.I."/>
            <person name="Powell A.J."/>
            <person name="Barry K."/>
            <person name="Miller A.N."/>
            <person name="Grigoriev I.V."/>
            <person name="Debuchy R."/>
            <person name="Gladieux P."/>
            <person name="Hiltunen Thoren M."/>
            <person name="Johannesson H."/>
        </authorList>
    </citation>
    <scope>NUCLEOTIDE SEQUENCE</scope>
    <source>
        <strain evidence="8">CBS 359.72</strain>
    </source>
</reference>
<sequence length="303" mass="33832">MLTNINTIVLASQSKVPATIAISVSLPTLSTLAVSLRLYTRRFILGWIGPDDWLIVIALVLAISTSVAIILEAFRGMGTHVWTVTPVMLLEQMKALYASILTYNMANNIIKMSFLLQYRRIFGSSSPTADRVCYWFFFFIMLWAIMQAILLSVACIPVAKIVPIMAGKCLDTLPVWCFSAGLNIITDFFIFAIPLPFVYNLTMQIRQKVLVFTIFSFGFFTCIISIIRLIYLRIVTVTEDLTWDNVELTLWSIGELNSGIVCASVQTLRPLISRFILGLTPSSSTEGSRAHTLSELIPHTVVS</sequence>
<dbReference type="Proteomes" id="UP001303647">
    <property type="component" value="Unassembled WGS sequence"/>
</dbReference>
<feature type="domain" description="Rhodopsin" evidence="7">
    <location>
        <begin position="36"/>
        <end position="274"/>
    </location>
</feature>
<evidence type="ECO:0000256" key="4">
    <source>
        <dbReference type="ARBA" id="ARBA00023136"/>
    </source>
</evidence>
<evidence type="ECO:0000256" key="5">
    <source>
        <dbReference type="ARBA" id="ARBA00038359"/>
    </source>
</evidence>
<feature type="transmembrane region" description="Helical" evidence="6">
    <location>
        <begin position="209"/>
        <end position="231"/>
    </location>
</feature>
<comment type="subcellular location">
    <subcellularLocation>
        <location evidence="1">Membrane</location>
        <topology evidence="1">Multi-pass membrane protein</topology>
    </subcellularLocation>
</comment>
<dbReference type="InterPro" id="IPR052337">
    <property type="entry name" value="SAT4-like"/>
</dbReference>
<dbReference type="EMBL" id="MU857859">
    <property type="protein sequence ID" value="KAK4243168.1"/>
    <property type="molecule type" value="Genomic_DNA"/>
</dbReference>
<keyword evidence="9" id="KW-1185">Reference proteome</keyword>
<feature type="transmembrane region" description="Helical" evidence="6">
    <location>
        <begin position="95"/>
        <end position="114"/>
    </location>
</feature>
<dbReference type="InterPro" id="IPR049326">
    <property type="entry name" value="Rhodopsin_dom_fungi"/>
</dbReference>
<evidence type="ECO:0000256" key="6">
    <source>
        <dbReference type="SAM" id="Phobius"/>
    </source>
</evidence>
<comment type="caution">
    <text evidence="8">The sequence shown here is derived from an EMBL/GenBank/DDBJ whole genome shotgun (WGS) entry which is preliminary data.</text>
</comment>
<feature type="transmembrane region" description="Helical" evidence="6">
    <location>
        <begin position="173"/>
        <end position="197"/>
    </location>
</feature>
<evidence type="ECO:0000313" key="8">
    <source>
        <dbReference type="EMBL" id="KAK4243168.1"/>
    </source>
</evidence>
<evidence type="ECO:0000259" key="7">
    <source>
        <dbReference type="Pfam" id="PF20684"/>
    </source>
</evidence>
<dbReference type="GO" id="GO:0016020">
    <property type="term" value="C:membrane"/>
    <property type="evidence" value="ECO:0007669"/>
    <property type="project" value="UniProtKB-SubCell"/>
</dbReference>
<dbReference type="Pfam" id="PF20684">
    <property type="entry name" value="Fung_rhodopsin"/>
    <property type="match status" value="1"/>
</dbReference>
<feature type="transmembrane region" description="Helical" evidence="6">
    <location>
        <begin position="52"/>
        <end position="75"/>
    </location>
</feature>
<reference evidence="8" key="2">
    <citation type="submission" date="2023-05" db="EMBL/GenBank/DDBJ databases">
        <authorList>
            <consortium name="Lawrence Berkeley National Laboratory"/>
            <person name="Steindorff A."/>
            <person name="Hensen N."/>
            <person name="Bonometti L."/>
            <person name="Westerberg I."/>
            <person name="Brannstrom I.O."/>
            <person name="Guillou S."/>
            <person name="Cros-Aarteil S."/>
            <person name="Calhoun S."/>
            <person name="Haridas S."/>
            <person name="Kuo A."/>
            <person name="Mondo S."/>
            <person name="Pangilinan J."/>
            <person name="Riley R."/>
            <person name="Labutti K."/>
            <person name="Andreopoulos B."/>
            <person name="Lipzen A."/>
            <person name="Chen C."/>
            <person name="Yanf M."/>
            <person name="Daum C."/>
            <person name="Ng V."/>
            <person name="Clum A."/>
            <person name="Ohm R."/>
            <person name="Martin F."/>
            <person name="Silar P."/>
            <person name="Natvig D."/>
            <person name="Lalanne C."/>
            <person name="Gautier V."/>
            <person name="Ament-Velasquez S.L."/>
            <person name="Kruys A."/>
            <person name="Hutchinson M.I."/>
            <person name="Powell A.J."/>
            <person name="Barry K."/>
            <person name="Miller A.N."/>
            <person name="Grigoriev I.V."/>
            <person name="Debuchy R."/>
            <person name="Gladieux P."/>
            <person name="Thoren M.H."/>
            <person name="Johannesson H."/>
        </authorList>
    </citation>
    <scope>NUCLEOTIDE SEQUENCE</scope>
    <source>
        <strain evidence="8">CBS 359.72</strain>
    </source>
</reference>
<evidence type="ECO:0000256" key="1">
    <source>
        <dbReference type="ARBA" id="ARBA00004141"/>
    </source>
</evidence>
<comment type="similarity">
    <text evidence="5">Belongs to the SAT4 family.</text>
</comment>
<name>A0AAN7HIH3_9PEZI</name>
<evidence type="ECO:0000256" key="3">
    <source>
        <dbReference type="ARBA" id="ARBA00022989"/>
    </source>
</evidence>